<organism evidence="1 2">
    <name type="scientific">Candidatus Saganbacteria bacterium</name>
    <dbReference type="NCBI Taxonomy" id="2575572"/>
    <lineage>
        <taxon>Bacteria</taxon>
        <taxon>Bacillati</taxon>
        <taxon>Saganbacteria</taxon>
    </lineage>
</organism>
<evidence type="ECO:0008006" key="3">
    <source>
        <dbReference type="Google" id="ProtNLM"/>
    </source>
</evidence>
<proteinExistence type="predicted"/>
<evidence type="ECO:0000313" key="1">
    <source>
        <dbReference type="EMBL" id="KAF0133697.1"/>
    </source>
</evidence>
<dbReference type="EMBL" id="WPAF01000020">
    <property type="protein sequence ID" value="KAF0133697.1"/>
    <property type="molecule type" value="Genomic_DNA"/>
</dbReference>
<comment type="caution">
    <text evidence="1">The sequence shown here is derived from an EMBL/GenBank/DDBJ whole genome shotgun (WGS) entry which is preliminary data.</text>
</comment>
<name>A0A833NRP2_UNCSA</name>
<dbReference type="AlphaFoldDB" id="A0A833NRP2"/>
<evidence type="ECO:0000313" key="2">
    <source>
        <dbReference type="Proteomes" id="UP000488506"/>
    </source>
</evidence>
<protein>
    <recommendedName>
        <fullName evidence="3">Outer membrane protein beta-barrel domain-containing protein</fullName>
    </recommendedName>
</protein>
<accession>A0A833NRP2</accession>
<dbReference type="Proteomes" id="UP000488506">
    <property type="component" value="Unassembled WGS sequence"/>
</dbReference>
<gene>
    <name evidence="1" type="ORF">FD145_1156</name>
</gene>
<reference evidence="1 2" key="1">
    <citation type="submission" date="2019-12" db="EMBL/GenBank/DDBJ databases">
        <authorList>
            <person name="Wolfe R."/>
            <person name="Danczak R."/>
            <person name="Wilkins M."/>
        </authorList>
    </citation>
    <scope>NUCLEOTIDE SEQUENCE [LARGE SCALE GENOMIC DNA]</scope>
    <source>
        <strain evidence="1">X2_MaxBin.013</strain>
    </source>
</reference>
<sequence length="137" mass="15105">MEAMQTLSLGGNFDFTYCQLKTSFYDIAVLNPSIGPVVKIKFGGGADLYITANYNLGYVSTEQKTSSTTAAGEFVANKYGWIFNLRGYFPVWNNVAIGPNISYASQVLYAFKYKSAGINKWVDIGITTLQYGLAIYI</sequence>